<evidence type="ECO:0000256" key="1">
    <source>
        <dbReference type="SAM" id="MobiDB-lite"/>
    </source>
</evidence>
<dbReference type="RefSeq" id="WP_369253775.1">
    <property type="nucleotide sequence ID" value="NZ_CP163440.1"/>
</dbReference>
<evidence type="ECO:0000313" key="2">
    <source>
        <dbReference type="EMBL" id="XDQ59380.1"/>
    </source>
</evidence>
<dbReference type="AlphaFoldDB" id="A0AB39RXD0"/>
<name>A0AB39RXD0_9ACTN</name>
<feature type="compositionally biased region" description="Basic and acidic residues" evidence="1">
    <location>
        <begin position="140"/>
        <end position="150"/>
    </location>
</feature>
<proteinExistence type="predicted"/>
<protein>
    <submittedName>
        <fullName evidence="2">Uncharacterized protein</fullName>
    </submittedName>
</protein>
<reference evidence="2" key="1">
    <citation type="submission" date="2024-07" db="EMBL/GenBank/DDBJ databases">
        <authorList>
            <person name="Yu S.T."/>
        </authorList>
    </citation>
    <scope>NUCLEOTIDE SEQUENCE</scope>
    <source>
        <strain evidence="2">R35</strain>
    </source>
</reference>
<dbReference type="EMBL" id="CP163440">
    <property type="protein sequence ID" value="XDQ59380.1"/>
    <property type="molecule type" value="Genomic_DNA"/>
</dbReference>
<accession>A0AB39RXD0</accession>
<gene>
    <name evidence="2" type="ORF">AB5J50_00340</name>
</gene>
<feature type="region of interest" description="Disordered" evidence="1">
    <location>
        <begin position="140"/>
        <end position="190"/>
    </location>
</feature>
<organism evidence="2">
    <name type="scientific">Streptomyces sp. R35</name>
    <dbReference type="NCBI Taxonomy" id="3238630"/>
    <lineage>
        <taxon>Bacteria</taxon>
        <taxon>Bacillati</taxon>
        <taxon>Actinomycetota</taxon>
        <taxon>Actinomycetes</taxon>
        <taxon>Kitasatosporales</taxon>
        <taxon>Streptomycetaceae</taxon>
        <taxon>Streptomyces</taxon>
    </lineage>
</organism>
<sequence>MSSRYAHRLPAAPDLTSYDLSAPQVSGGKDSAVMMAAFMEAAQAAGVDDRVISYHSSLAVLEWPPVVSNGIRYPGMSELAALQSAAFGVPADRHREVTRTMPGPDGTRMPRSLLTETATYGRFPPDGQPVLPLERQGERGLQRLDADRRPPQARTRPPGTDPEGHGAAQRRGARPQEALRVIFRGKNSRQ</sequence>